<dbReference type="AlphaFoldDB" id="A0AA35M5X8"/>
<proteinExistence type="predicted"/>
<accession>A0AA35M5X8</accession>
<feature type="signal peptide" evidence="1">
    <location>
        <begin position="1"/>
        <end position="17"/>
    </location>
</feature>
<name>A0AA35M5X8_9HYPO</name>
<evidence type="ECO:0000256" key="1">
    <source>
        <dbReference type="SAM" id="SignalP"/>
    </source>
</evidence>
<dbReference type="Proteomes" id="UP001160390">
    <property type="component" value="Unassembled WGS sequence"/>
</dbReference>
<reference evidence="2" key="1">
    <citation type="submission" date="2023-01" db="EMBL/GenBank/DDBJ databases">
        <authorList>
            <person name="Piombo E."/>
        </authorList>
    </citation>
    <scope>NUCLEOTIDE SEQUENCE</scope>
</reference>
<feature type="chain" id="PRO_5041350346" evidence="1">
    <location>
        <begin position="18"/>
        <end position="107"/>
    </location>
</feature>
<gene>
    <name evidence="2" type="ORF">CCHLO57077_00019222</name>
</gene>
<comment type="caution">
    <text evidence="2">The sequence shown here is derived from an EMBL/GenBank/DDBJ whole genome shotgun (WGS) entry which is preliminary data.</text>
</comment>
<protein>
    <submittedName>
        <fullName evidence="2">Uncharacterized protein</fullName>
    </submittedName>
</protein>
<keyword evidence="1" id="KW-0732">Signal</keyword>
<dbReference type="EMBL" id="CABFNP030001077">
    <property type="protein sequence ID" value="CAI6091058.1"/>
    <property type="molecule type" value="Genomic_DNA"/>
</dbReference>
<sequence length="107" mass="11877">MMTVGVGLIMLVPLLCSERVVLFPRNGHAGKQHRPFLYGTELMEITAEEYDRDASEVLRRASKPAKLLVYHVQGSRPEHAYLVDDQQMLFLPICTGGTVHVSAGRGV</sequence>
<keyword evidence="3" id="KW-1185">Reference proteome</keyword>
<evidence type="ECO:0000313" key="2">
    <source>
        <dbReference type="EMBL" id="CAI6091058.1"/>
    </source>
</evidence>
<evidence type="ECO:0000313" key="3">
    <source>
        <dbReference type="Proteomes" id="UP001160390"/>
    </source>
</evidence>
<organism evidence="2 3">
    <name type="scientific">Clonostachys chloroleuca</name>
    <dbReference type="NCBI Taxonomy" id="1926264"/>
    <lineage>
        <taxon>Eukaryota</taxon>
        <taxon>Fungi</taxon>
        <taxon>Dikarya</taxon>
        <taxon>Ascomycota</taxon>
        <taxon>Pezizomycotina</taxon>
        <taxon>Sordariomycetes</taxon>
        <taxon>Hypocreomycetidae</taxon>
        <taxon>Hypocreales</taxon>
        <taxon>Bionectriaceae</taxon>
        <taxon>Clonostachys</taxon>
    </lineage>
</organism>